<reference evidence="8" key="1">
    <citation type="submission" date="2022-11" db="EMBL/GenBank/DDBJ databases">
        <title>Chromosomal genome sequence assembly and mating type (MAT) locus characterization of the leprose asexual lichenized fungus Lepraria neglecta (Nyl.) Erichsen.</title>
        <authorList>
            <person name="Allen J.L."/>
            <person name="Pfeffer B."/>
        </authorList>
    </citation>
    <scope>NUCLEOTIDE SEQUENCE</scope>
    <source>
        <strain evidence="8">Allen 5258</strain>
    </source>
</reference>
<dbReference type="Proteomes" id="UP001276659">
    <property type="component" value="Unassembled WGS sequence"/>
</dbReference>
<evidence type="ECO:0000256" key="5">
    <source>
        <dbReference type="ARBA" id="ARBA00022989"/>
    </source>
</evidence>
<dbReference type="InterPro" id="IPR050321">
    <property type="entry name" value="Glycosyltr_2/OpgH_subfam"/>
</dbReference>
<gene>
    <name evidence="8" type="ORF">OEA41_007098</name>
</gene>
<sequence>MSLALYLGYRVKYIVASHLQTEVPNLFNHFLRCFLIGGPKQAQRLRLLDEKDPPRVDLFITCAGEDIETIVNTAEAACALDYPAHCFRVIVLDDAGLKGLSQKIAKSKESRRNVYYTARKKPLDHHFKAGNLNHGYKYVESLCGGPAPFMAALDADMIPDPKWLRALTPYLLKDENLALAQPPQVRNSNYPLHLVTS</sequence>
<evidence type="ECO:0000256" key="4">
    <source>
        <dbReference type="ARBA" id="ARBA00022692"/>
    </source>
</evidence>
<evidence type="ECO:0000256" key="6">
    <source>
        <dbReference type="ARBA" id="ARBA00023136"/>
    </source>
</evidence>
<protein>
    <recommendedName>
        <fullName evidence="7">Glycosyltransferase 2-like domain-containing protein</fullName>
    </recommendedName>
</protein>
<evidence type="ECO:0000313" key="9">
    <source>
        <dbReference type="Proteomes" id="UP001276659"/>
    </source>
</evidence>
<dbReference type="GO" id="GO:0016757">
    <property type="term" value="F:glycosyltransferase activity"/>
    <property type="evidence" value="ECO:0007669"/>
    <property type="project" value="UniProtKB-KW"/>
</dbReference>
<keyword evidence="2" id="KW-0328">Glycosyltransferase</keyword>
<comment type="caution">
    <text evidence="8">The sequence shown here is derived from an EMBL/GenBank/DDBJ whole genome shotgun (WGS) entry which is preliminary data.</text>
</comment>
<dbReference type="InterPro" id="IPR029044">
    <property type="entry name" value="Nucleotide-diphossugar_trans"/>
</dbReference>
<feature type="domain" description="Glycosyltransferase 2-like" evidence="7">
    <location>
        <begin position="60"/>
        <end position="192"/>
    </location>
</feature>
<dbReference type="Gene3D" id="3.90.550.10">
    <property type="entry name" value="Spore Coat Polysaccharide Biosynthesis Protein SpsA, Chain A"/>
    <property type="match status" value="1"/>
</dbReference>
<dbReference type="Pfam" id="PF00535">
    <property type="entry name" value="Glycos_transf_2"/>
    <property type="match status" value="1"/>
</dbReference>
<keyword evidence="3" id="KW-0808">Transferase</keyword>
<dbReference type="PANTHER" id="PTHR43867">
    <property type="entry name" value="CELLULOSE SYNTHASE CATALYTIC SUBUNIT A [UDP-FORMING]"/>
    <property type="match status" value="1"/>
</dbReference>
<evidence type="ECO:0000256" key="2">
    <source>
        <dbReference type="ARBA" id="ARBA00022676"/>
    </source>
</evidence>
<dbReference type="SUPFAM" id="SSF53448">
    <property type="entry name" value="Nucleotide-diphospho-sugar transferases"/>
    <property type="match status" value="1"/>
</dbReference>
<dbReference type="InterPro" id="IPR001173">
    <property type="entry name" value="Glyco_trans_2-like"/>
</dbReference>
<keyword evidence="4" id="KW-0812">Transmembrane</keyword>
<dbReference type="GO" id="GO:0016020">
    <property type="term" value="C:membrane"/>
    <property type="evidence" value="ECO:0007669"/>
    <property type="project" value="UniProtKB-SubCell"/>
</dbReference>
<evidence type="ECO:0000256" key="1">
    <source>
        <dbReference type="ARBA" id="ARBA00004141"/>
    </source>
</evidence>
<keyword evidence="9" id="KW-1185">Reference proteome</keyword>
<comment type="subcellular location">
    <subcellularLocation>
        <location evidence="1">Membrane</location>
        <topology evidence="1">Multi-pass membrane protein</topology>
    </subcellularLocation>
</comment>
<accession>A0AAD9ZA02</accession>
<organism evidence="8 9">
    <name type="scientific">Lepraria neglecta</name>
    <dbReference type="NCBI Taxonomy" id="209136"/>
    <lineage>
        <taxon>Eukaryota</taxon>
        <taxon>Fungi</taxon>
        <taxon>Dikarya</taxon>
        <taxon>Ascomycota</taxon>
        <taxon>Pezizomycotina</taxon>
        <taxon>Lecanoromycetes</taxon>
        <taxon>OSLEUM clade</taxon>
        <taxon>Lecanoromycetidae</taxon>
        <taxon>Lecanorales</taxon>
        <taxon>Lecanorineae</taxon>
        <taxon>Stereocaulaceae</taxon>
        <taxon>Lepraria</taxon>
    </lineage>
</organism>
<keyword evidence="5" id="KW-1133">Transmembrane helix</keyword>
<evidence type="ECO:0000313" key="8">
    <source>
        <dbReference type="EMBL" id="KAK3173766.1"/>
    </source>
</evidence>
<dbReference type="AlphaFoldDB" id="A0AAD9ZA02"/>
<proteinExistence type="predicted"/>
<evidence type="ECO:0000259" key="7">
    <source>
        <dbReference type="Pfam" id="PF00535"/>
    </source>
</evidence>
<evidence type="ECO:0000256" key="3">
    <source>
        <dbReference type="ARBA" id="ARBA00022679"/>
    </source>
</evidence>
<keyword evidence="6" id="KW-0472">Membrane</keyword>
<dbReference type="EMBL" id="JASNWA010000007">
    <property type="protein sequence ID" value="KAK3173766.1"/>
    <property type="molecule type" value="Genomic_DNA"/>
</dbReference>
<name>A0AAD9ZA02_9LECA</name>
<dbReference type="PANTHER" id="PTHR43867:SF2">
    <property type="entry name" value="CELLULOSE SYNTHASE CATALYTIC SUBUNIT A [UDP-FORMING]"/>
    <property type="match status" value="1"/>
</dbReference>